<proteinExistence type="predicted"/>
<dbReference type="EMBL" id="CAJVPU010012787">
    <property type="protein sequence ID" value="CAG8626530.1"/>
    <property type="molecule type" value="Genomic_DNA"/>
</dbReference>
<evidence type="ECO:0000313" key="1">
    <source>
        <dbReference type="EMBL" id="CAG8626530.1"/>
    </source>
</evidence>
<dbReference type="Proteomes" id="UP000789702">
    <property type="component" value="Unassembled WGS sequence"/>
</dbReference>
<sequence length="57" mass="6637">MNILEQKLIYSTLHKVYKVVLQKALTNKSKSQCLVKVLQEFVDENDESEEFCNNESS</sequence>
<organism evidence="1 2">
    <name type="scientific">Dentiscutata heterogama</name>
    <dbReference type="NCBI Taxonomy" id="1316150"/>
    <lineage>
        <taxon>Eukaryota</taxon>
        <taxon>Fungi</taxon>
        <taxon>Fungi incertae sedis</taxon>
        <taxon>Mucoromycota</taxon>
        <taxon>Glomeromycotina</taxon>
        <taxon>Glomeromycetes</taxon>
        <taxon>Diversisporales</taxon>
        <taxon>Gigasporaceae</taxon>
        <taxon>Dentiscutata</taxon>
    </lineage>
</organism>
<name>A0ACA9N0L7_9GLOM</name>
<comment type="caution">
    <text evidence="1">The sequence shown here is derived from an EMBL/GenBank/DDBJ whole genome shotgun (WGS) entry which is preliminary data.</text>
</comment>
<accession>A0ACA9N0L7</accession>
<protein>
    <submittedName>
        <fullName evidence="1">16337_t:CDS:1</fullName>
    </submittedName>
</protein>
<reference evidence="1" key="1">
    <citation type="submission" date="2021-06" db="EMBL/GenBank/DDBJ databases">
        <authorList>
            <person name="Kallberg Y."/>
            <person name="Tangrot J."/>
            <person name="Rosling A."/>
        </authorList>
    </citation>
    <scope>NUCLEOTIDE SEQUENCE</scope>
    <source>
        <strain evidence="1">IL203A</strain>
    </source>
</reference>
<evidence type="ECO:0000313" key="2">
    <source>
        <dbReference type="Proteomes" id="UP000789702"/>
    </source>
</evidence>
<keyword evidence="2" id="KW-1185">Reference proteome</keyword>
<gene>
    <name evidence="1" type="ORF">DHETER_LOCUS8228</name>
</gene>